<organism evidence="1 2">
    <name type="scientific">Nephila pilipes</name>
    <name type="common">Giant wood spider</name>
    <name type="synonym">Nephila maculata</name>
    <dbReference type="NCBI Taxonomy" id="299642"/>
    <lineage>
        <taxon>Eukaryota</taxon>
        <taxon>Metazoa</taxon>
        <taxon>Ecdysozoa</taxon>
        <taxon>Arthropoda</taxon>
        <taxon>Chelicerata</taxon>
        <taxon>Arachnida</taxon>
        <taxon>Araneae</taxon>
        <taxon>Araneomorphae</taxon>
        <taxon>Entelegynae</taxon>
        <taxon>Araneoidea</taxon>
        <taxon>Nephilidae</taxon>
        <taxon>Nephila</taxon>
    </lineage>
</organism>
<dbReference type="OrthoDB" id="6432094at2759"/>
<name>A0A8X6PXX2_NEPPI</name>
<accession>A0A8X6PXX2</accession>
<dbReference type="AlphaFoldDB" id="A0A8X6PXX2"/>
<dbReference type="EMBL" id="BMAW01025301">
    <property type="protein sequence ID" value="GFT91899.1"/>
    <property type="molecule type" value="Genomic_DNA"/>
</dbReference>
<reference evidence="1" key="1">
    <citation type="submission" date="2020-08" db="EMBL/GenBank/DDBJ databases">
        <title>Multicomponent nature underlies the extraordinary mechanical properties of spider dragline silk.</title>
        <authorList>
            <person name="Kono N."/>
            <person name="Nakamura H."/>
            <person name="Mori M."/>
            <person name="Yoshida Y."/>
            <person name="Ohtoshi R."/>
            <person name="Malay A.D."/>
            <person name="Moran D.A.P."/>
            <person name="Tomita M."/>
            <person name="Numata K."/>
            <person name="Arakawa K."/>
        </authorList>
    </citation>
    <scope>NUCLEOTIDE SEQUENCE</scope>
</reference>
<keyword evidence="2" id="KW-1185">Reference proteome</keyword>
<proteinExistence type="predicted"/>
<protein>
    <submittedName>
        <fullName evidence="1">Uncharacterized protein</fullName>
    </submittedName>
</protein>
<dbReference type="Proteomes" id="UP000887013">
    <property type="component" value="Unassembled WGS sequence"/>
</dbReference>
<evidence type="ECO:0000313" key="2">
    <source>
        <dbReference type="Proteomes" id="UP000887013"/>
    </source>
</evidence>
<gene>
    <name evidence="1" type="ORF">NPIL_231611</name>
</gene>
<comment type="caution">
    <text evidence="1">The sequence shown here is derived from an EMBL/GenBank/DDBJ whole genome shotgun (WGS) entry which is preliminary data.</text>
</comment>
<sequence length="101" mass="11916">MQHLGMPNKKEHPKTTYVQNKSLRKIVGAPIFFPLRVLHKELNTSTITEEITQQAKKFYEKIPNHSNPTIKGQKKYLRITGRYPYPHQSMDRQEIIKQESI</sequence>
<evidence type="ECO:0000313" key="1">
    <source>
        <dbReference type="EMBL" id="GFT91899.1"/>
    </source>
</evidence>